<organism evidence="3 4">
    <name type="scientific">Streptomyces cavernicola</name>
    <dbReference type="NCBI Taxonomy" id="3043613"/>
    <lineage>
        <taxon>Bacteria</taxon>
        <taxon>Bacillati</taxon>
        <taxon>Actinomycetota</taxon>
        <taxon>Actinomycetes</taxon>
        <taxon>Kitasatosporales</taxon>
        <taxon>Streptomycetaceae</taxon>
        <taxon>Streptomyces</taxon>
    </lineage>
</organism>
<gene>
    <name evidence="3" type="ORF">QIS96_24395</name>
</gene>
<dbReference type="InterPro" id="IPR029069">
    <property type="entry name" value="HotDog_dom_sf"/>
</dbReference>
<dbReference type="EMBL" id="JASCIQ010000027">
    <property type="protein sequence ID" value="MDI3406941.1"/>
    <property type="molecule type" value="Genomic_DNA"/>
</dbReference>
<sequence length="300" mass="32991">MSGVARAADGRDRVPEHFAAVEREWRPEPVELSEFVTAAPARALAGLFDQEPPAMGVGDVLPPLWHWLYLLDRPAQADLGEDGHPQAGPFLPPLPDRRRMFGGGRLELRAPILVGDLLTRRSSAARVRVRRGGSGWLLLVTTRHELRVQGELRAVEEQDIVYKQPVPEAPAVTRPPTASTPTDPSAPWTYTLRPDPALLFRFSALTYNAHRIHYDRDYATEVEGYPDLVVHGPLLALALLELPRRFAPERRVESFAYRLRSPLFLPDEVRVAGQPAEGGAELNAGTRGGAPACTGTVGYA</sequence>
<dbReference type="PANTHER" id="PTHR28152:SF1">
    <property type="entry name" value="HYDROXYACYL-THIOESTER DEHYDRATASE TYPE 2, MITOCHONDRIAL"/>
    <property type="match status" value="1"/>
</dbReference>
<evidence type="ECO:0000259" key="2">
    <source>
        <dbReference type="Pfam" id="PF13452"/>
    </source>
</evidence>
<feature type="compositionally biased region" description="Low complexity" evidence="1">
    <location>
        <begin position="174"/>
        <end position="188"/>
    </location>
</feature>
<dbReference type="Pfam" id="PF13452">
    <property type="entry name" value="FAS1_DH_region"/>
    <property type="match status" value="1"/>
</dbReference>
<dbReference type="RefSeq" id="WP_282544867.1">
    <property type="nucleotide sequence ID" value="NZ_JASCIQ010000027.1"/>
</dbReference>
<comment type="caution">
    <text evidence="3">The sequence shown here is derived from an EMBL/GenBank/DDBJ whole genome shotgun (WGS) entry which is preliminary data.</text>
</comment>
<feature type="region of interest" description="Disordered" evidence="1">
    <location>
        <begin position="169"/>
        <end position="188"/>
    </location>
</feature>
<protein>
    <submittedName>
        <fullName evidence="3">MaoC family dehydratase N-terminal domain-containing protein</fullName>
    </submittedName>
</protein>
<dbReference type="Proteomes" id="UP001223978">
    <property type="component" value="Unassembled WGS sequence"/>
</dbReference>
<dbReference type="PANTHER" id="PTHR28152">
    <property type="entry name" value="HYDROXYACYL-THIOESTER DEHYDRATASE TYPE 2, MITOCHONDRIAL"/>
    <property type="match status" value="1"/>
</dbReference>
<keyword evidence="4" id="KW-1185">Reference proteome</keyword>
<evidence type="ECO:0000313" key="3">
    <source>
        <dbReference type="EMBL" id="MDI3406941.1"/>
    </source>
</evidence>
<proteinExistence type="predicted"/>
<dbReference type="Gene3D" id="3.10.129.10">
    <property type="entry name" value="Hotdog Thioesterase"/>
    <property type="match status" value="1"/>
</dbReference>
<feature type="domain" description="FAS1-like dehydratase" evidence="2">
    <location>
        <begin position="92"/>
        <end position="151"/>
    </location>
</feature>
<dbReference type="SUPFAM" id="SSF54637">
    <property type="entry name" value="Thioesterase/thiol ester dehydrase-isomerase"/>
    <property type="match status" value="2"/>
</dbReference>
<accession>A0ABT6SFH7</accession>
<name>A0ABT6SFH7_9ACTN</name>
<dbReference type="InterPro" id="IPR039569">
    <property type="entry name" value="FAS1-like_DH_region"/>
</dbReference>
<evidence type="ECO:0000313" key="4">
    <source>
        <dbReference type="Proteomes" id="UP001223978"/>
    </source>
</evidence>
<reference evidence="3 4" key="1">
    <citation type="submission" date="2023-05" db="EMBL/GenBank/DDBJ databases">
        <title>Draft genome sequence of Streptomyces sp. B-S-A6 isolated from a cave soil in Thailand.</title>
        <authorList>
            <person name="Chamroensaksri N."/>
            <person name="Muangham S."/>
        </authorList>
    </citation>
    <scope>NUCLEOTIDE SEQUENCE [LARGE SCALE GENOMIC DNA]</scope>
    <source>
        <strain evidence="3 4">B-S-A6</strain>
    </source>
</reference>
<dbReference type="InterPro" id="IPR052741">
    <property type="entry name" value="Mitochondrial_HTD2"/>
</dbReference>
<evidence type="ECO:0000256" key="1">
    <source>
        <dbReference type="SAM" id="MobiDB-lite"/>
    </source>
</evidence>